<organism evidence="1 2">
    <name type="scientific">Roridomyces roridus</name>
    <dbReference type="NCBI Taxonomy" id="1738132"/>
    <lineage>
        <taxon>Eukaryota</taxon>
        <taxon>Fungi</taxon>
        <taxon>Dikarya</taxon>
        <taxon>Basidiomycota</taxon>
        <taxon>Agaricomycotina</taxon>
        <taxon>Agaricomycetes</taxon>
        <taxon>Agaricomycetidae</taxon>
        <taxon>Agaricales</taxon>
        <taxon>Marasmiineae</taxon>
        <taxon>Mycenaceae</taxon>
        <taxon>Roridomyces</taxon>
    </lineage>
</organism>
<evidence type="ECO:0000313" key="2">
    <source>
        <dbReference type="Proteomes" id="UP001221142"/>
    </source>
</evidence>
<protein>
    <submittedName>
        <fullName evidence="1">Uncharacterized protein</fullName>
    </submittedName>
</protein>
<proteinExistence type="predicted"/>
<dbReference type="Proteomes" id="UP001221142">
    <property type="component" value="Unassembled WGS sequence"/>
</dbReference>
<comment type="caution">
    <text evidence="1">The sequence shown here is derived from an EMBL/GenBank/DDBJ whole genome shotgun (WGS) entry which is preliminary data.</text>
</comment>
<gene>
    <name evidence="1" type="ORF">FB45DRAFT_921047</name>
</gene>
<keyword evidence="2" id="KW-1185">Reference proteome</keyword>
<evidence type="ECO:0000313" key="1">
    <source>
        <dbReference type="EMBL" id="KAJ7627308.1"/>
    </source>
</evidence>
<accession>A0AAD7FLU1</accession>
<dbReference type="AlphaFoldDB" id="A0AAD7FLU1"/>
<dbReference type="EMBL" id="JARKIF010000011">
    <property type="protein sequence ID" value="KAJ7627308.1"/>
    <property type="molecule type" value="Genomic_DNA"/>
</dbReference>
<sequence>MWFHLSVSKARDSGGPKGYLFVCPPDHLRTGPDSFAWPQCPWFWSMDPNGDQPLTEKDALRLGFPGVQMEIKVYGFSWPSSVYEGLRTFHAAKGIDPESQELARQLELPLLEVSGEGSPLFSNVTDEVTMSILECLDPVGRQARQVARAARVLEFAEWKKANSQIAERNMEKQLRFEADKMAWHAHWERRNGPREELAKAKWMDYKPEIRLCRGIKMLNGEDWEQRE</sequence>
<reference evidence="1" key="1">
    <citation type="submission" date="2023-03" db="EMBL/GenBank/DDBJ databases">
        <title>Massive genome expansion in bonnet fungi (Mycena s.s.) driven by repeated elements and novel gene families across ecological guilds.</title>
        <authorList>
            <consortium name="Lawrence Berkeley National Laboratory"/>
            <person name="Harder C.B."/>
            <person name="Miyauchi S."/>
            <person name="Viragh M."/>
            <person name="Kuo A."/>
            <person name="Thoen E."/>
            <person name="Andreopoulos B."/>
            <person name="Lu D."/>
            <person name="Skrede I."/>
            <person name="Drula E."/>
            <person name="Henrissat B."/>
            <person name="Morin E."/>
            <person name="Kohler A."/>
            <person name="Barry K."/>
            <person name="LaButti K."/>
            <person name="Morin E."/>
            <person name="Salamov A."/>
            <person name="Lipzen A."/>
            <person name="Mereny Z."/>
            <person name="Hegedus B."/>
            <person name="Baldrian P."/>
            <person name="Stursova M."/>
            <person name="Weitz H."/>
            <person name="Taylor A."/>
            <person name="Grigoriev I.V."/>
            <person name="Nagy L.G."/>
            <person name="Martin F."/>
            <person name="Kauserud H."/>
        </authorList>
    </citation>
    <scope>NUCLEOTIDE SEQUENCE</scope>
    <source>
        <strain evidence="1">9284</strain>
    </source>
</reference>
<name>A0AAD7FLU1_9AGAR</name>